<protein>
    <submittedName>
        <fullName evidence="2">Uncharacterized protein</fullName>
    </submittedName>
</protein>
<evidence type="ECO:0000256" key="1">
    <source>
        <dbReference type="SAM" id="SignalP"/>
    </source>
</evidence>
<name>A0A077FFK1_9PSED</name>
<organism evidence="2 3">
    <name type="scientific">Pseudomonas alkylphenolica</name>
    <dbReference type="NCBI Taxonomy" id="237609"/>
    <lineage>
        <taxon>Bacteria</taxon>
        <taxon>Pseudomonadati</taxon>
        <taxon>Pseudomonadota</taxon>
        <taxon>Gammaproteobacteria</taxon>
        <taxon>Pseudomonadales</taxon>
        <taxon>Pseudomonadaceae</taxon>
        <taxon>Pseudomonas</taxon>
    </lineage>
</organism>
<proteinExistence type="predicted"/>
<accession>A0A077FFK1</accession>
<dbReference type="HOGENOM" id="CLU_2790739_0_0_6"/>
<keyword evidence="1" id="KW-0732">Signal</keyword>
<reference evidence="2 3" key="1">
    <citation type="submission" date="2014-07" db="EMBL/GenBank/DDBJ databases">
        <authorList>
            <person name="Lee K."/>
            <person name="Lim J.Y."/>
            <person name="Hwang I."/>
        </authorList>
    </citation>
    <scope>NUCLEOTIDE SEQUENCE [LARGE SCALE GENOMIC DNA]</scope>
    <source>
        <strain evidence="2 3">KL28</strain>
    </source>
</reference>
<dbReference type="PROSITE" id="PS51257">
    <property type="entry name" value="PROKAR_LIPOPROTEIN"/>
    <property type="match status" value="1"/>
</dbReference>
<feature type="chain" id="PRO_5001718328" evidence="1">
    <location>
        <begin position="26"/>
        <end position="68"/>
    </location>
</feature>
<sequence length="68" mass="7316">MRNRLKRACVTVLPLLIYGCQSSLAPTPSPVCLPPPPPAAWIMTPYAPDLSQRMLDELSPSPTAVIGD</sequence>
<dbReference type="EMBL" id="CP009048">
    <property type="protein sequence ID" value="AIL63220.1"/>
    <property type="molecule type" value="Genomic_DNA"/>
</dbReference>
<gene>
    <name evidence="2" type="ORF">PSAKL28_40730</name>
</gene>
<dbReference type="KEGG" id="palk:PSAKL28_40730"/>
<evidence type="ECO:0000313" key="2">
    <source>
        <dbReference type="EMBL" id="AIL63220.1"/>
    </source>
</evidence>
<dbReference type="Proteomes" id="UP000028931">
    <property type="component" value="Chromosome"/>
</dbReference>
<feature type="signal peptide" evidence="1">
    <location>
        <begin position="1"/>
        <end position="25"/>
    </location>
</feature>
<evidence type="ECO:0000313" key="3">
    <source>
        <dbReference type="Proteomes" id="UP000028931"/>
    </source>
</evidence>
<dbReference type="AlphaFoldDB" id="A0A077FFK1"/>